<dbReference type="OrthoDB" id="2451421at2"/>
<accession>A0A0C2W103</accession>
<dbReference type="PATRIC" id="fig|889306.3.peg.1310"/>
<comment type="caution">
    <text evidence="1">The sequence shown here is derived from an EMBL/GenBank/DDBJ whole genome shotgun (WGS) entry which is preliminary data.</text>
</comment>
<reference evidence="1 2" key="1">
    <citation type="submission" date="2015-01" db="EMBL/GenBank/DDBJ databases">
        <title>Genome sequencing of Jeotgalibacillus soli.</title>
        <authorList>
            <person name="Goh K.M."/>
            <person name="Chan K.-G."/>
            <person name="Yaakop A.S."/>
            <person name="Ee R."/>
            <person name="Gan H.M."/>
            <person name="Chan C.S."/>
        </authorList>
    </citation>
    <scope>NUCLEOTIDE SEQUENCE [LARGE SCALE GENOMIC DNA]</scope>
    <source>
        <strain evidence="1 2">P9</strain>
    </source>
</reference>
<name>A0A0C2W103_9BACL</name>
<dbReference type="AlphaFoldDB" id="A0A0C2W103"/>
<dbReference type="Proteomes" id="UP000031938">
    <property type="component" value="Unassembled WGS sequence"/>
</dbReference>
<dbReference type="EMBL" id="JXRP01000009">
    <property type="protein sequence ID" value="KIL49833.1"/>
    <property type="molecule type" value="Genomic_DNA"/>
</dbReference>
<protein>
    <submittedName>
        <fullName evidence="1">Uncharacterized protein</fullName>
    </submittedName>
</protein>
<dbReference type="STRING" id="889306.KP78_13010"/>
<organism evidence="1 2">
    <name type="scientific">Jeotgalibacillus soli</name>
    <dbReference type="NCBI Taxonomy" id="889306"/>
    <lineage>
        <taxon>Bacteria</taxon>
        <taxon>Bacillati</taxon>
        <taxon>Bacillota</taxon>
        <taxon>Bacilli</taxon>
        <taxon>Bacillales</taxon>
        <taxon>Caryophanaceae</taxon>
        <taxon>Jeotgalibacillus</taxon>
    </lineage>
</organism>
<keyword evidence="2" id="KW-1185">Reference proteome</keyword>
<evidence type="ECO:0000313" key="2">
    <source>
        <dbReference type="Proteomes" id="UP000031938"/>
    </source>
</evidence>
<evidence type="ECO:0000313" key="1">
    <source>
        <dbReference type="EMBL" id="KIL49833.1"/>
    </source>
</evidence>
<gene>
    <name evidence="1" type="ORF">KP78_13010</name>
</gene>
<dbReference type="RefSeq" id="WP_041087084.1">
    <property type="nucleotide sequence ID" value="NZ_JXRP01000009.1"/>
</dbReference>
<proteinExistence type="predicted"/>
<sequence>MQRDPVGQVLFIEICKKLRDLKWIVDEQDLHKNGAITEAVFKLPERIVNQMKDSELDKKIAAIRYEGERESFERNEMEGITLEFFRKPLESIRLENTVEEVKAFRVKDHEKSNGSISFFIDQVFAENEVQEWMDELFGLLQSEMTEIYGEYTKEIPIVLLPSRLQELPLHE</sequence>